<dbReference type="RefSeq" id="WP_010624696.1">
    <property type="nucleotide sequence ID" value="NZ_AZFA01000009.1"/>
</dbReference>
<keyword evidence="2" id="KW-1133">Transmembrane helix</keyword>
<keyword evidence="2" id="KW-0812">Transmembrane</keyword>
<dbReference type="AlphaFoldDB" id="A0A0R1SCE3"/>
<comment type="caution">
    <text evidence="3">The sequence shown here is derived from an EMBL/GenBank/DDBJ whole genome shotgun (WGS) entry which is preliminary data.</text>
</comment>
<feature type="compositionally biased region" description="Basic and acidic residues" evidence="1">
    <location>
        <begin position="56"/>
        <end position="74"/>
    </location>
</feature>
<organism evidence="3 4">
    <name type="scientific">Companilactobacillus versmoldensis DSM 14857 = KCTC 3814</name>
    <dbReference type="NCBI Taxonomy" id="1423815"/>
    <lineage>
        <taxon>Bacteria</taxon>
        <taxon>Bacillati</taxon>
        <taxon>Bacillota</taxon>
        <taxon>Bacilli</taxon>
        <taxon>Lactobacillales</taxon>
        <taxon>Lactobacillaceae</taxon>
        <taxon>Companilactobacillus</taxon>
    </lineage>
</organism>
<feature type="region of interest" description="Disordered" evidence="1">
    <location>
        <begin position="35"/>
        <end position="81"/>
    </location>
</feature>
<evidence type="ECO:0000313" key="4">
    <source>
        <dbReference type="Proteomes" id="UP000051647"/>
    </source>
</evidence>
<name>A0A0R1SCE3_9LACO</name>
<reference evidence="3 4" key="1">
    <citation type="journal article" date="2015" name="Genome Announc.">
        <title>Expanding the biotechnology potential of lactobacilli through comparative genomics of 213 strains and associated genera.</title>
        <authorList>
            <person name="Sun Z."/>
            <person name="Harris H.M."/>
            <person name="McCann A."/>
            <person name="Guo C."/>
            <person name="Argimon S."/>
            <person name="Zhang W."/>
            <person name="Yang X."/>
            <person name="Jeffery I.B."/>
            <person name="Cooney J.C."/>
            <person name="Kagawa T.F."/>
            <person name="Liu W."/>
            <person name="Song Y."/>
            <person name="Salvetti E."/>
            <person name="Wrobel A."/>
            <person name="Rasinkangas P."/>
            <person name="Parkhill J."/>
            <person name="Rea M.C."/>
            <person name="O'Sullivan O."/>
            <person name="Ritari J."/>
            <person name="Douillard F.P."/>
            <person name="Paul Ross R."/>
            <person name="Yang R."/>
            <person name="Briner A.E."/>
            <person name="Felis G.E."/>
            <person name="de Vos W.M."/>
            <person name="Barrangou R."/>
            <person name="Klaenhammer T.R."/>
            <person name="Caufield P.W."/>
            <person name="Cui Y."/>
            <person name="Zhang H."/>
            <person name="O'Toole P.W."/>
        </authorList>
    </citation>
    <scope>NUCLEOTIDE SEQUENCE [LARGE SCALE GENOMIC DNA]</scope>
    <source>
        <strain evidence="3 4">DSM 14857</strain>
    </source>
</reference>
<feature type="transmembrane region" description="Helical" evidence="2">
    <location>
        <begin position="12"/>
        <end position="31"/>
    </location>
</feature>
<dbReference type="OrthoDB" id="1656098at2"/>
<evidence type="ECO:0000256" key="2">
    <source>
        <dbReference type="SAM" id="Phobius"/>
    </source>
</evidence>
<feature type="compositionally biased region" description="Polar residues" evidence="1">
    <location>
        <begin position="42"/>
        <end position="55"/>
    </location>
</feature>
<protein>
    <recommendedName>
        <fullName evidence="5">TcdA-E operon negative regulator</fullName>
    </recommendedName>
</protein>
<sequence>MKKPAFYKNWQFWTTIGGFIAIIMTIVVINLNNDSKSSKSSAPTTQVSKKNNTPRPSKESHKKETPKPKPKPEVEIPFNPDDYQTDITFDNLARNPKDFKGKMVKFTGEIAQIIEDDKESEIRVAINGDYDNIVYATFKNKILNDSHILDEDSVTIYGKSLGLTSYESTDGEQITIPSLQLQKVEDHGPTSDE</sequence>
<proteinExistence type="predicted"/>
<dbReference type="EMBL" id="AZFA01000009">
    <property type="protein sequence ID" value="KRL66941.1"/>
    <property type="molecule type" value="Genomic_DNA"/>
</dbReference>
<evidence type="ECO:0000256" key="1">
    <source>
        <dbReference type="SAM" id="MobiDB-lite"/>
    </source>
</evidence>
<dbReference type="STRING" id="1423815.FC27_GL002267"/>
<evidence type="ECO:0000313" key="3">
    <source>
        <dbReference type="EMBL" id="KRL66941.1"/>
    </source>
</evidence>
<evidence type="ECO:0008006" key="5">
    <source>
        <dbReference type="Google" id="ProtNLM"/>
    </source>
</evidence>
<dbReference type="PATRIC" id="fig|1423815.3.peg.2325"/>
<accession>A0A0R1SCE3</accession>
<dbReference type="eggNOG" id="ENOG5031TB7">
    <property type="taxonomic scope" value="Bacteria"/>
</dbReference>
<dbReference type="Proteomes" id="UP000051647">
    <property type="component" value="Unassembled WGS sequence"/>
</dbReference>
<keyword evidence="2" id="KW-0472">Membrane</keyword>
<keyword evidence="4" id="KW-1185">Reference proteome</keyword>
<gene>
    <name evidence="3" type="ORF">FC27_GL002267</name>
</gene>